<name>A0A669DUC4_ORENI</name>
<reference evidence="4" key="2">
    <citation type="submission" date="2025-08" db="UniProtKB">
        <authorList>
            <consortium name="Ensembl"/>
        </authorList>
    </citation>
    <scope>IDENTIFICATION</scope>
</reference>
<evidence type="ECO:0000256" key="2">
    <source>
        <dbReference type="ARBA" id="ARBA00023319"/>
    </source>
</evidence>
<dbReference type="PROSITE" id="PS00290">
    <property type="entry name" value="IG_MHC"/>
    <property type="match status" value="1"/>
</dbReference>
<dbReference type="PANTHER" id="PTHR23411">
    <property type="entry name" value="TAPASIN"/>
    <property type="match status" value="1"/>
</dbReference>
<dbReference type="Ensembl" id="ENSONIT00000060156.1">
    <property type="protein sequence ID" value="ENSONIP00000062998.1"/>
    <property type="gene ID" value="ENSONIG00000030561.1"/>
</dbReference>
<keyword evidence="2" id="KW-0393">Immunoglobulin domain</keyword>
<keyword evidence="5" id="KW-1185">Reference proteome</keyword>
<dbReference type="GeneTree" id="ENSGT00940000163478"/>
<dbReference type="AlphaFoldDB" id="A0A669DUC4"/>
<keyword evidence="1" id="KW-1015">Disulfide bond</keyword>
<dbReference type="PROSITE" id="PS50835">
    <property type="entry name" value="IG_LIKE"/>
    <property type="match status" value="1"/>
</dbReference>
<reference evidence="4" key="3">
    <citation type="submission" date="2025-09" db="UniProtKB">
        <authorList>
            <consortium name="Ensembl"/>
        </authorList>
    </citation>
    <scope>IDENTIFICATION</scope>
</reference>
<evidence type="ECO:0000256" key="1">
    <source>
        <dbReference type="ARBA" id="ARBA00023157"/>
    </source>
</evidence>
<feature type="domain" description="Ig-like" evidence="3">
    <location>
        <begin position="52"/>
        <end position="145"/>
    </location>
</feature>
<dbReference type="InterPro" id="IPR036179">
    <property type="entry name" value="Ig-like_dom_sf"/>
</dbReference>
<dbReference type="Proteomes" id="UP000005207">
    <property type="component" value="Linkage group LG19"/>
</dbReference>
<sequence length="151" mass="16936">MFYMKKGSFSIVTGLFRVQEIFVRPLNEFVSLWYTFGGGTKLIVDSGPMVRPSVSLLQPSSEKLSGGPVTLACLLTGYSPQGAEVRWEVDGTEVTEGVLNSLEEEKSSRYSSSSTLMLSQENWMNTEVFSCRVNHHDHRQAKSFRKNRCEG</sequence>
<reference evidence="5" key="1">
    <citation type="submission" date="2012-01" db="EMBL/GenBank/DDBJ databases">
        <title>The Genome Sequence of Oreochromis niloticus (Nile Tilapia).</title>
        <authorList>
            <consortium name="Broad Institute Genome Assembly Team"/>
            <consortium name="Broad Institute Sequencing Platform"/>
            <person name="Di Palma F."/>
            <person name="Johnson J."/>
            <person name="Lander E.S."/>
            <person name="Lindblad-Toh K."/>
        </authorList>
    </citation>
    <scope>NUCLEOTIDE SEQUENCE [LARGE SCALE GENOMIC DNA]</scope>
</reference>
<dbReference type="SMART" id="SM00407">
    <property type="entry name" value="IGc1"/>
    <property type="match status" value="1"/>
</dbReference>
<protein>
    <recommendedName>
        <fullName evidence="3">Ig-like domain-containing protein</fullName>
    </recommendedName>
</protein>
<accession>A0A669DUC4</accession>
<dbReference type="Gene3D" id="2.60.40.10">
    <property type="entry name" value="Immunoglobulins"/>
    <property type="match status" value="1"/>
</dbReference>
<dbReference type="InterPro" id="IPR007110">
    <property type="entry name" value="Ig-like_dom"/>
</dbReference>
<dbReference type="SUPFAM" id="SSF48726">
    <property type="entry name" value="Immunoglobulin"/>
    <property type="match status" value="1"/>
</dbReference>
<dbReference type="InterPro" id="IPR050380">
    <property type="entry name" value="Immune_Resp_Modulators"/>
</dbReference>
<dbReference type="FunFam" id="2.60.40.10:FF:000283">
    <property type="entry name" value="Immunoglobulin kappa constant"/>
    <property type="match status" value="1"/>
</dbReference>
<dbReference type="Pfam" id="PF07654">
    <property type="entry name" value="C1-set"/>
    <property type="match status" value="1"/>
</dbReference>
<evidence type="ECO:0000313" key="4">
    <source>
        <dbReference type="Ensembl" id="ENSONIP00000062998.1"/>
    </source>
</evidence>
<dbReference type="OMA" id="FRVQEIF"/>
<organism evidence="4 5">
    <name type="scientific">Oreochromis niloticus</name>
    <name type="common">Nile tilapia</name>
    <name type="synonym">Tilapia nilotica</name>
    <dbReference type="NCBI Taxonomy" id="8128"/>
    <lineage>
        <taxon>Eukaryota</taxon>
        <taxon>Metazoa</taxon>
        <taxon>Chordata</taxon>
        <taxon>Craniata</taxon>
        <taxon>Vertebrata</taxon>
        <taxon>Euteleostomi</taxon>
        <taxon>Actinopterygii</taxon>
        <taxon>Neopterygii</taxon>
        <taxon>Teleostei</taxon>
        <taxon>Neoteleostei</taxon>
        <taxon>Acanthomorphata</taxon>
        <taxon>Ovalentaria</taxon>
        <taxon>Cichlomorphae</taxon>
        <taxon>Cichliformes</taxon>
        <taxon>Cichlidae</taxon>
        <taxon>African cichlids</taxon>
        <taxon>Pseudocrenilabrinae</taxon>
        <taxon>Oreochromini</taxon>
        <taxon>Oreochromis</taxon>
    </lineage>
</organism>
<dbReference type="InParanoid" id="A0A669DUC4"/>
<evidence type="ECO:0000313" key="5">
    <source>
        <dbReference type="Proteomes" id="UP000005207"/>
    </source>
</evidence>
<dbReference type="InterPro" id="IPR003597">
    <property type="entry name" value="Ig_C1-set"/>
</dbReference>
<evidence type="ECO:0000259" key="3">
    <source>
        <dbReference type="PROSITE" id="PS50835"/>
    </source>
</evidence>
<dbReference type="InterPro" id="IPR013783">
    <property type="entry name" value="Ig-like_fold"/>
</dbReference>
<dbReference type="InterPro" id="IPR003006">
    <property type="entry name" value="Ig/MHC_CS"/>
</dbReference>
<proteinExistence type="predicted"/>